<comment type="caution">
    <text evidence="2">The sequence shown here is derived from an EMBL/GenBank/DDBJ whole genome shotgun (WGS) entry which is preliminary data.</text>
</comment>
<proteinExistence type="predicted"/>
<gene>
    <name evidence="2" type="ORF">OTI717_LOCUS41217</name>
</gene>
<feature type="coiled-coil region" evidence="1">
    <location>
        <begin position="15"/>
        <end position="74"/>
    </location>
</feature>
<dbReference type="Proteomes" id="UP000663823">
    <property type="component" value="Unassembled WGS sequence"/>
</dbReference>
<evidence type="ECO:0000256" key="1">
    <source>
        <dbReference type="SAM" id="Coils"/>
    </source>
</evidence>
<dbReference type="EMBL" id="CAJOAX010038943">
    <property type="protein sequence ID" value="CAF4274427.1"/>
    <property type="molecule type" value="Genomic_DNA"/>
</dbReference>
<dbReference type="AlphaFoldDB" id="A0A820G8X5"/>
<feature type="non-terminal residue" evidence="2">
    <location>
        <position position="1"/>
    </location>
</feature>
<accession>A0A820G8X5</accession>
<protein>
    <submittedName>
        <fullName evidence="2">Uncharacterized protein</fullName>
    </submittedName>
</protein>
<sequence>MFFFSSIDRTKTHEFNEKYQQIKEYEFKLDQLNRENNELRQQIKNNQQENEIKLNQLKQEFDEKRQTNLQSQCEFIQRVSLLY</sequence>
<organism evidence="2 3">
    <name type="scientific">Rotaria sordida</name>
    <dbReference type="NCBI Taxonomy" id="392033"/>
    <lineage>
        <taxon>Eukaryota</taxon>
        <taxon>Metazoa</taxon>
        <taxon>Spiralia</taxon>
        <taxon>Gnathifera</taxon>
        <taxon>Rotifera</taxon>
        <taxon>Eurotatoria</taxon>
        <taxon>Bdelloidea</taxon>
        <taxon>Philodinida</taxon>
        <taxon>Philodinidae</taxon>
        <taxon>Rotaria</taxon>
    </lineage>
</organism>
<evidence type="ECO:0000313" key="3">
    <source>
        <dbReference type="Proteomes" id="UP000663823"/>
    </source>
</evidence>
<reference evidence="2" key="1">
    <citation type="submission" date="2021-02" db="EMBL/GenBank/DDBJ databases">
        <authorList>
            <person name="Nowell W R."/>
        </authorList>
    </citation>
    <scope>NUCLEOTIDE SEQUENCE</scope>
</reference>
<keyword evidence="1" id="KW-0175">Coiled coil</keyword>
<evidence type="ECO:0000313" key="2">
    <source>
        <dbReference type="EMBL" id="CAF4274427.1"/>
    </source>
</evidence>
<name>A0A820G8X5_9BILA</name>